<protein>
    <submittedName>
        <fullName evidence="1">CRISPR-associated protein Csy1</fullName>
    </submittedName>
</protein>
<dbReference type="Proteomes" id="UP000549250">
    <property type="component" value="Unassembled WGS sequence"/>
</dbReference>
<proteinExistence type="predicted"/>
<dbReference type="InterPro" id="IPR013397">
    <property type="entry name" value="CRISPR-assoc_prot_Csy1"/>
</dbReference>
<evidence type="ECO:0000313" key="1">
    <source>
        <dbReference type="EMBL" id="MBB3102788.1"/>
    </source>
</evidence>
<organism evidence="1 2">
    <name type="scientific">Azomonas macrocytogenes</name>
    <name type="common">Azotobacter macrocytogenes</name>
    <dbReference type="NCBI Taxonomy" id="69962"/>
    <lineage>
        <taxon>Bacteria</taxon>
        <taxon>Pseudomonadati</taxon>
        <taxon>Pseudomonadota</taxon>
        <taxon>Gammaproteobacteria</taxon>
        <taxon>Pseudomonadales</taxon>
        <taxon>Pseudomonadaceae</taxon>
        <taxon>Azomonas</taxon>
    </lineage>
</organism>
<dbReference type="CDD" id="cd09735">
    <property type="entry name" value="Csy1_I-F"/>
    <property type="match status" value="1"/>
</dbReference>
<dbReference type="EMBL" id="JACHXI010000004">
    <property type="protein sequence ID" value="MBB3102788.1"/>
    <property type="molecule type" value="Genomic_DNA"/>
</dbReference>
<name>A0A839T0Z3_AZOMA</name>
<comment type="caution">
    <text evidence="1">The sequence shown here is derived from an EMBL/GenBank/DDBJ whole genome shotgun (WGS) entry which is preliminary data.</text>
</comment>
<keyword evidence="2" id="KW-1185">Reference proteome</keyword>
<dbReference type="NCBIfam" id="TIGR02564">
    <property type="entry name" value="cas_Csy1"/>
    <property type="match status" value="1"/>
</dbReference>
<dbReference type="AlphaFoldDB" id="A0A839T0Z3"/>
<dbReference type="RefSeq" id="WP_183165766.1">
    <property type="nucleotide sequence ID" value="NZ_JACHXI010000004.1"/>
</dbReference>
<evidence type="ECO:0000313" key="2">
    <source>
        <dbReference type="Proteomes" id="UP000549250"/>
    </source>
</evidence>
<gene>
    <name evidence="1" type="ORF">FHR87_001176</name>
</gene>
<dbReference type="Pfam" id="PF09611">
    <property type="entry name" value="Cas_Csy1"/>
    <property type="match status" value="1"/>
</dbReference>
<accession>A0A839T0Z3</accession>
<reference evidence="1 2" key="1">
    <citation type="submission" date="2020-08" db="EMBL/GenBank/DDBJ databases">
        <title>Genomic Encyclopedia of Type Strains, Phase III (KMG-III): the genomes of soil and plant-associated and newly described type strains.</title>
        <authorList>
            <person name="Whitman W."/>
        </authorList>
    </citation>
    <scope>NUCLEOTIDE SEQUENCE [LARGE SCALE GENOMIC DNA]</scope>
    <source>
        <strain evidence="1 2">CECT 4462</strain>
    </source>
</reference>
<sequence>MPDIPQDKRWERIRAAIEVFLHERLIGKLDKLAPDDPRRAGLIAQHARLAWLADAARRVRQIQAVTHTLKPIHPDARGTNLYVTPNLLPSHEEIGSHSLGTDFASDIVGNAAALDVYKLLKLKVDERSLLDDLLADDPDALTALSDDLKQAQRWREAFISLTQPRAGGLSSHTRTKQLYWLTGSDPTDNGAYLLLSPLYASSLAHAVYQTIQEDRFGEANKMARQARREHHPHERAFRDYPGLAVQKLGGTKPQNISQLNSERNGNNYLLASLPPDWKPRDVRMPWHMDSVLERIYGGREGVRDAIHELRRFLESDPPPNQATRDRVDACLDSLIDELVCLAGELQHALTPGWSRDPHCQLARAEQLWLDPRRAEQPDEETFLAEWLRQDWPAHIGQRFGNWLNRQLNGKLLVGDAEQRHWQNELLLDEAQDGWAQQLHHLRRRLDAPTYIPAREGV</sequence>